<dbReference type="AlphaFoldDB" id="A0AAE1E9D9"/>
<keyword evidence="2" id="KW-1185">Reference proteome</keyword>
<evidence type="ECO:0000313" key="2">
    <source>
        <dbReference type="Proteomes" id="UP001283361"/>
    </source>
</evidence>
<sequence length="100" mass="10968">MVPSSRCDPVQPESRAVTECIQTPVEGLHDLETTVDQICVCPVEGPGTNFSQVMFLIGLVNQVSHISGNSIELPLEQSAARWQTFTSCSVMNLFKCAKKR</sequence>
<dbReference type="Proteomes" id="UP001283361">
    <property type="component" value="Unassembled WGS sequence"/>
</dbReference>
<comment type="caution">
    <text evidence="1">The sequence shown here is derived from an EMBL/GenBank/DDBJ whole genome shotgun (WGS) entry which is preliminary data.</text>
</comment>
<evidence type="ECO:0000313" key="1">
    <source>
        <dbReference type="EMBL" id="KAK3798345.1"/>
    </source>
</evidence>
<dbReference type="EMBL" id="JAWDGP010000692">
    <property type="protein sequence ID" value="KAK3798345.1"/>
    <property type="molecule type" value="Genomic_DNA"/>
</dbReference>
<accession>A0AAE1E9D9</accession>
<gene>
    <name evidence="1" type="ORF">RRG08_063359</name>
</gene>
<organism evidence="1 2">
    <name type="scientific">Elysia crispata</name>
    <name type="common">lettuce slug</name>
    <dbReference type="NCBI Taxonomy" id="231223"/>
    <lineage>
        <taxon>Eukaryota</taxon>
        <taxon>Metazoa</taxon>
        <taxon>Spiralia</taxon>
        <taxon>Lophotrochozoa</taxon>
        <taxon>Mollusca</taxon>
        <taxon>Gastropoda</taxon>
        <taxon>Heterobranchia</taxon>
        <taxon>Euthyneura</taxon>
        <taxon>Panpulmonata</taxon>
        <taxon>Sacoglossa</taxon>
        <taxon>Placobranchoidea</taxon>
        <taxon>Plakobranchidae</taxon>
        <taxon>Elysia</taxon>
    </lineage>
</organism>
<protein>
    <submittedName>
        <fullName evidence="1">Uncharacterized protein</fullName>
    </submittedName>
</protein>
<name>A0AAE1E9D9_9GAST</name>
<reference evidence="1" key="1">
    <citation type="journal article" date="2023" name="G3 (Bethesda)">
        <title>A reference genome for the long-term kleptoplast-retaining sea slug Elysia crispata morphotype clarki.</title>
        <authorList>
            <person name="Eastman K.E."/>
            <person name="Pendleton A.L."/>
            <person name="Shaikh M.A."/>
            <person name="Suttiyut T."/>
            <person name="Ogas R."/>
            <person name="Tomko P."/>
            <person name="Gavelis G."/>
            <person name="Widhalm J.R."/>
            <person name="Wisecaver J.H."/>
        </authorList>
    </citation>
    <scope>NUCLEOTIDE SEQUENCE</scope>
    <source>
        <strain evidence="1">ECLA1</strain>
    </source>
</reference>
<proteinExistence type="predicted"/>